<sequence>MLLIPAILLLQTSVPGPVPQVGTPDSVPPARIEITTPFPVHLGSVGPREIREARFGVRSTHDRPFSFRILDVSLGVSPDPASLAEPLKPGETRMILIKVDPSGLEGYIKGAMRLGTDDPGQPNYILRFDMLVRPEVSVDSGRKSLGEVAPHESPESRFRFTREGGEPLKLALAGAVPPYLDAELIHEGATADLRLTLRPERLVPGTTAGLDVLKVTTNGPRQPEFTLYLDWRITTPVVATPSRLVFTDLKTTLQGLELTARDGKPFRILKAEIQGKGFELLDGPGPEAARHLLRIRRTGRSREGLLLLECSNLDGPLKVPLRFLDPKARPSKASAPPAPLPEQGHGHEHRH</sequence>
<evidence type="ECO:0000313" key="2">
    <source>
        <dbReference type="EMBL" id="MBK9797327.1"/>
    </source>
</evidence>
<feature type="region of interest" description="Disordered" evidence="1">
    <location>
        <begin position="327"/>
        <end position="351"/>
    </location>
</feature>
<comment type="caution">
    <text evidence="2">The sequence shown here is derived from an EMBL/GenBank/DDBJ whole genome shotgun (WGS) entry which is preliminary data.</text>
</comment>
<dbReference type="AlphaFoldDB" id="A0A9D7XIJ4"/>
<name>A0A9D7XIJ4_9BACT</name>
<gene>
    <name evidence="2" type="ORF">IPP58_12680</name>
</gene>
<dbReference type="EMBL" id="JADKIO010000009">
    <property type="protein sequence ID" value="MBK9797327.1"/>
    <property type="molecule type" value="Genomic_DNA"/>
</dbReference>
<accession>A0A9D7XIJ4</accession>
<evidence type="ECO:0000256" key="1">
    <source>
        <dbReference type="SAM" id="MobiDB-lite"/>
    </source>
</evidence>
<organism evidence="2 3">
    <name type="scientific">Candidatus Geothrix skivensis</name>
    <dbReference type="NCBI Taxonomy" id="2954439"/>
    <lineage>
        <taxon>Bacteria</taxon>
        <taxon>Pseudomonadati</taxon>
        <taxon>Acidobacteriota</taxon>
        <taxon>Holophagae</taxon>
        <taxon>Holophagales</taxon>
        <taxon>Holophagaceae</taxon>
        <taxon>Geothrix</taxon>
    </lineage>
</organism>
<dbReference type="Proteomes" id="UP000886657">
    <property type="component" value="Unassembled WGS sequence"/>
</dbReference>
<protein>
    <submittedName>
        <fullName evidence="2">Uncharacterized protein</fullName>
    </submittedName>
</protein>
<reference evidence="2" key="1">
    <citation type="submission" date="2020-10" db="EMBL/GenBank/DDBJ databases">
        <title>Connecting structure to function with the recovery of over 1000 high-quality activated sludge metagenome-assembled genomes encoding full-length rRNA genes using long-read sequencing.</title>
        <authorList>
            <person name="Singleton C.M."/>
            <person name="Petriglieri F."/>
            <person name="Kristensen J.M."/>
            <person name="Kirkegaard R.H."/>
            <person name="Michaelsen T.Y."/>
            <person name="Andersen M.H."/>
            <person name="Karst S.M."/>
            <person name="Dueholm M.S."/>
            <person name="Nielsen P.H."/>
            <person name="Albertsen M."/>
        </authorList>
    </citation>
    <scope>NUCLEOTIDE SEQUENCE</scope>
    <source>
        <strain evidence="2">Skiv_18-Q3-R9-52_MAXAC.067</strain>
    </source>
</reference>
<evidence type="ECO:0000313" key="3">
    <source>
        <dbReference type="Proteomes" id="UP000886657"/>
    </source>
</evidence>
<proteinExistence type="predicted"/>